<organism evidence="3 4">
    <name type="scientific">Luethyella okanaganae</name>
    <dbReference type="NCBI Taxonomy" id="69372"/>
    <lineage>
        <taxon>Bacteria</taxon>
        <taxon>Bacillati</taxon>
        <taxon>Actinomycetota</taxon>
        <taxon>Actinomycetes</taxon>
        <taxon>Micrococcales</taxon>
        <taxon>Microbacteriaceae</taxon>
        <taxon>Luethyella</taxon>
    </lineage>
</organism>
<feature type="transmembrane region" description="Helical" evidence="2">
    <location>
        <begin position="263"/>
        <end position="284"/>
    </location>
</feature>
<sequence>MSQGTTGNLLPKGAAALGRLSPRKLAALMASAPAARVAVRDARWWLGAVWLAVSALLLAMVAHIVLVGALQHSRTQAVAYNDLRSSLANAVTPVGQLDFEGNLVALGTPVALISIPSLGLQEVVRQGTTGEILRGGPGHSVDSVMPGQAGTSILLGRQSSYGGPFGALQKLAPGAEISIVTGQGTSTYAVFGMRRGGDPLPDPLGKGEGRLQLVTADGPALLPTGVLYVDAQLTSTVMATPSAVMLASALLASQKPMAMNPDAWPGVFFSLQWLVATCLLVLWLRRRWGGWQTWIVGVPLVLALAVATADAFASALPNLL</sequence>
<feature type="transmembrane region" description="Helical" evidence="2">
    <location>
        <begin position="296"/>
        <end position="316"/>
    </location>
</feature>
<accession>A0ABW1VH90</accession>
<dbReference type="SUPFAM" id="SSF63817">
    <property type="entry name" value="Sortase"/>
    <property type="match status" value="1"/>
</dbReference>
<dbReference type="RefSeq" id="WP_386731444.1">
    <property type="nucleotide sequence ID" value="NZ_JBHSTP010000002.1"/>
</dbReference>
<evidence type="ECO:0000256" key="1">
    <source>
        <dbReference type="ARBA" id="ARBA00022801"/>
    </source>
</evidence>
<keyword evidence="1" id="KW-0378">Hydrolase</keyword>
<keyword evidence="2" id="KW-0472">Membrane</keyword>
<dbReference type="Pfam" id="PF04203">
    <property type="entry name" value="Sortase"/>
    <property type="match status" value="1"/>
</dbReference>
<evidence type="ECO:0000313" key="4">
    <source>
        <dbReference type="Proteomes" id="UP001596306"/>
    </source>
</evidence>
<keyword evidence="4" id="KW-1185">Reference proteome</keyword>
<evidence type="ECO:0000256" key="2">
    <source>
        <dbReference type="SAM" id="Phobius"/>
    </source>
</evidence>
<dbReference type="Proteomes" id="UP001596306">
    <property type="component" value="Unassembled WGS sequence"/>
</dbReference>
<dbReference type="Gene3D" id="2.40.260.10">
    <property type="entry name" value="Sortase"/>
    <property type="match status" value="1"/>
</dbReference>
<dbReference type="InterPro" id="IPR005754">
    <property type="entry name" value="Sortase"/>
</dbReference>
<dbReference type="InterPro" id="IPR023365">
    <property type="entry name" value="Sortase_dom-sf"/>
</dbReference>
<proteinExistence type="predicted"/>
<feature type="transmembrane region" description="Helical" evidence="2">
    <location>
        <begin position="44"/>
        <end position="70"/>
    </location>
</feature>
<feature type="transmembrane region" description="Helical" evidence="2">
    <location>
        <begin position="233"/>
        <end position="251"/>
    </location>
</feature>
<dbReference type="EMBL" id="JBHSTP010000002">
    <property type="protein sequence ID" value="MFC6356687.1"/>
    <property type="molecule type" value="Genomic_DNA"/>
</dbReference>
<reference evidence="4" key="1">
    <citation type="journal article" date="2019" name="Int. J. Syst. Evol. Microbiol.">
        <title>The Global Catalogue of Microorganisms (GCM) 10K type strain sequencing project: providing services to taxonomists for standard genome sequencing and annotation.</title>
        <authorList>
            <consortium name="The Broad Institute Genomics Platform"/>
            <consortium name="The Broad Institute Genome Sequencing Center for Infectious Disease"/>
            <person name="Wu L."/>
            <person name="Ma J."/>
        </authorList>
    </citation>
    <scope>NUCLEOTIDE SEQUENCE [LARGE SCALE GENOMIC DNA]</scope>
    <source>
        <strain evidence="4">CCUG 43304</strain>
    </source>
</reference>
<keyword evidence="2" id="KW-1133">Transmembrane helix</keyword>
<name>A0ABW1VH90_9MICO</name>
<protein>
    <submittedName>
        <fullName evidence="3">Sortase domain-bontaining protein</fullName>
    </submittedName>
</protein>
<keyword evidence="2" id="KW-0812">Transmembrane</keyword>
<gene>
    <name evidence="3" type="ORF">ACFQB0_11270</name>
</gene>
<evidence type="ECO:0000313" key="3">
    <source>
        <dbReference type="EMBL" id="MFC6356687.1"/>
    </source>
</evidence>
<comment type="caution">
    <text evidence="3">The sequence shown here is derived from an EMBL/GenBank/DDBJ whole genome shotgun (WGS) entry which is preliminary data.</text>
</comment>